<dbReference type="OrthoDB" id="8062037at2759"/>
<evidence type="ECO:0000313" key="4">
    <source>
        <dbReference type="Proteomes" id="UP000803844"/>
    </source>
</evidence>
<evidence type="ECO:0000256" key="2">
    <source>
        <dbReference type="SAM" id="SignalP"/>
    </source>
</evidence>
<feature type="region of interest" description="Disordered" evidence="1">
    <location>
        <begin position="159"/>
        <end position="178"/>
    </location>
</feature>
<protein>
    <submittedName>
        <fullName evidence="3">Uncharacterized protein</fullName>
    </submittedName>
</protein>
<dbReference type="EMBL" id="MU032344">
    <property type="protein sequence ID" value="KAF3769815.1"/>
    <property type="molecule type" value="Genomic_DNA"/>
</dbReference>
<feature type="signal peptide" evidence="2">
    <location>
        <begin position="1"/>
        <end position="36"/>
    </location>
</feature>
<dbReference type="AlphaFoldDB" id="A0A9P4YBV3"/>
<name>A0A9P4YBV3_CRYP1</name>
<feature type="chain" id="PRO_5040114192" evidence="2">
    <location>
        <begin position="37"/>
        <end position="484"/>
    </location>
</feature>
<proteinExistence type="predicted"/>
<evidence type="ECO:0000313" key="3">
    <source>
        <dbReference type="EMBL" id="KAF3769815.1"/>
    </source>
</evidence>
<gene>
    <name evidence="3" type="ORF">M406DRAFT_325298</name>
</gene>
<evidence type="ECO:0000256" key="1">
    <source>
        <dbReference type="SAM" id="MobiDB-lite"/>
    </source>
</evidence>
<dbReference type="RefSeq" id="XP_040780776.1">
    <property type="nucleotide sequence ID" value="XM_040919968.1"/>
</dbReference>
<reference evidence="3" key="1">
    <citation type="journal article" date="2020" name="Phytopathology">
        <title>Genome sequence of the chestnut blight fungus Cryphonectria parasitica EP155: A fundamental resource for an archetypical invasive plant pathogen.</title>
        <authorList>
            <person name="Crouch J.A."/>
            <person name="Dawe A."/>
            <person name="Aerts A."/>
            <person name="Barry K."/>
            <person name="Churchill A.C.L."/>
            <person name="Grimwood J."/>
            <person name="Hillman B."/>
            <person name="Milgroom M.G."/>
            <person name="Pangilinan J."/>
            <person name="Smith M."/>
            <person name="Salamov A."/>
            <person name="Schmutz J."/>
            <person name="Yadav J."/>
            <person name="Grigoriev I.V."/>
            <person name="Nuss D."/>
        </authorList>
    </citation>
    <scope>NUCLEOTIDE SEQUENCE</scope>
    <source>
        <strain evidence="3">EP155</strain>
    </source>
</reference>
<sequence length="484" mass="53356">MDAPNRASEAGCLLLMSFVLLFKCGMLWQHQPIARGQTPLLWLTCHHDTIALIQITMLQTGALSDSILASIHSYRLHLGLILEGVKVEDLLADDERQGDGNMFGKSKGKEIEEIPLCAQCVEDVGIGSSDDEHLIPLALDRIEGFDGGLSRRRWEARHKDQRTTAAGHCNSPQRVAGNIRRTPSPIYVSSHDPLGEPAFRASAAKPIPKWMQYLPSYRRSEQARFEHPASVFDSLLSKPNLKSVSLDTDEQDSLPPPVPPHIVPVRPNALNYSPPLTPAQKSRPFTLIAEEPVQRPSYTRFGAGQAKHVRFGSNSRGSLSPISLLRNTAQSPSESAEYLDEYNVSIPRNVRSSAAPIRSPPGEANEHHARVLSPFLRRVDNHPLLSNASLDSSRKSADEIDDEERLPFSTLPQHSAAEAISATQKQALGHTRSHSHADKGSGDPVNYVKSSSSNWRAGADGPGENSRRRPPTFQDQLKRVFGFY</sequence>
<feature type="region of interest" description="Disordered" evidence="1">
    <location>
        <begin position="386"/>
        <end position="408"/>
    </location>
</feature>
<keyword evidence="4" id="KW-1185">Reference proteome</keyword>
<accession>A0A9P4YBV3</accession>
<keyword evidence="2" id="KW-0732">Signal</keyword>
<organism evidence="3 4">
    <name type="scientific">Cryphonectria parasitica (strain ATCC 38755 / EP155)</name>
    <dbReference type="NCBI Taxonomy" id="660469"/>
    <lineage>
        <taxon>Eukaryota</taxon>
        <taxon>Fungi</taxon>
        <taxon>Dikarya</taxon>
        <taxon>Ascomycota</taxon>
        <taxon>Pezizomycotina</taxon>
        <taxon>Sordariomycetes</taxon>
        <taxon>Sordariomycetidae</taxon>
        <taxon>Diaporthales</taxon>
        <taxon>Cryphonectriaceae</taxon>
        <taxon>Cryphonectria-Endothia species complex</taxon>
        <taxon>Cryphonectria</taxon>
    </lineage>
</organism>
<feature type="region of interest" description="Disordered" evidence="1">
    <location>
        <begin position="422"/>
        <end position="475"/>
    </location>
</feature>
<dbReference type="GeneID" id="63837097"/>
<dbReference type="Proteomes" id="UP000803844">
    <property type="component" value="Unassembled WGS sequence"/>
</dbReference>
<comment type="caution">
    <text evidence="3">The sequence shown here is derived from an EMBL/GenBank/DDBJ whole genome shotgun (WGS) entry which is preliminary data.</text>
</comment>